<dbReference type="SUPFAM" id="SSF55729">
    <property type="entry name" value="Acyl-CoA N-acyltransferases (Nat)"/>
    <property type="match status" value="1"/>
</dbReference>
<dbReference type="Gene3D" id="3.60.110.10">
    <property type="entry name" value="Carbon-nitrogen hydrolase"/>
    <property type="match status" value="1"/>
</dbReference>
<dbReference type="PANTHER" id="PTHR23088:SF50">
    <property type="entry name" value="HYDROLASE YHCX"/>
    <property type="match status" value="1"/>
</dbReference>
<dbReference type="InterPro" id="IPR000182">
    <property type="entry name" value="GNAT_dom"/>
</dbReference>
<dbReference type="GO" id="GO:0016747">
    <property type="term" value="F:acyltransferase activity, transferring groups other than amino-acyl groups"/>
    <property type="evidence" value="ECO:0007669"/>
    <property type="project" value="InterPro"/>
</dbReference>
<dbReference type="InterPro" id="IPR016181">
    <property type="entry name" value="Acyl_CoA_acyltransferase"/>
</dbReference>
<dbReference type="Pfam" id="PF00795">
    <property type="entry name" value="CN_hydrolase"/>
    <property type="match status" value="1"/>
</dbReference>
<name>A0A3N2QYH5_9RHOB</name>
<dbReference type="CDD" id="cd04301">
    <property type="entry name" value="NAT_SF"/>
    <property type="match status" value="1"/>
</dbReference>
<evidence type="ECO:0000259" key="1">
    <source>
        <dbReference type="PROSITE" id="PS50263"/>
    </source>
</evidence>
<dbReference type="CDD" id="cd07574">
    <property type="entry name" value="nitrilase_Rim1_like"/>
    <property type="match status" value="1"/>
</dbReference>
<keyword evidence="4" id="KW-1185">Reference proteome</keyword>
<gene>
    <name evidence="3" type="ORF">EAT49_13425</name>
</gene>
<dbReference type="Proteomes" id="UP000268016">
    <property type="component" value="Unassembled WGS sequence"/>
</dbReference>
<dbReference type="OrthoDB" id="9811121at2"/>
<dbReference type="SUPFAM" id="SSF56317">
    <property type="entry name" value="Carbon-nitrogen hydrolase"/>
    <property type="match status" value="1"/>
</dbReference>
<dbReference type="InterPro" id="IPR003010">
    <property type="entry name" value="C-N_Hydrolase"/>
</dbReference>
<dbReference type="PROSITE" id="PS50263">
    <property type="entry name" value="CN_HYDROLASE"/>
    <property type="match status" value="1"/>
</dbReference>
<reference evidence="3 4" key="1">
    <citation type="submission" date="2018-10" db="EMBL/GenBank/DDBJ databases">
        <title>Histidinibacterium lentulum gen. nov., sp. nov., a marine bacterium from the culture broth of Picochlorum sp. 122.</title>
        <authorList>
            <person name="Wang G."/>
        </authorList>
    </citation>
    <scope>NUCLEOTIDE SEQUENCE [LARGE SCALE GENOMIC DNA]</scope>
    <source>
        <strain evidence="3 4">B17</strain>
    </source>
</reference>
<evidence type="ECO:0000259" key="2">
    <source>
        <dbReference type="PROSITE" id="PS51186"/>
    </source>
</evidence>
<evidence type="ECO:0000313" key="3">
    <source>
        <dbReference type="EMBL" id="ROU00249.1"/>
    </source>
</evidence>
<feature type="domain" description="CN hydrolase" evidence="1">
    <location>
        <begin position="232"/>
        <end position="488"/>
    </location>
</feature>
<organism evidence="3 4">
    <name type="scientific">Histidinibacterium lentulum</name>
    <dbReference type="NCBI Taxonomy" id="2480588"/>
    <lineage>
        <taxon>Bacteria</taxon>
        <taxon>Pseudomonadati</taxon>
        <taxon>Pseudomonadota</taxon>
        <taxon>Alphaproteobacteria</taxon>
        <taxon>Rhodobacterales</taxon>
        <taxon>Paracoccaceae</taxon>
        <taxon>Histidinibacterium</taxon>
    </lineage>
</organism>
<dbReference type="RefSeq" id="WP_123642797.1">
    <property type="nucleotide sequence ID" value="NZ_ML119086.1"/>
</dbReference>
<dbReference type="Pfam" id="PF00583">
    <property type="entry name" value="Acetyltransf_1"/>
    <property type="match status" value="1"/>
</dbReference>
<dbReference type="EMBL" id="RDRB01000006">
    <property type="protein sequence ID" value="ROU00249.1"/>
    <property type="molecule type" value="Genomic_DNA"/>
</dbReference>
<sequence length="519" mass="57430">MDSPTDSQSLKPRLEIVAADTSHVDGIVALSARVYPEEPPYTRGQILGQIHGFPGGVFVALYAGEVVGYAASTLLAEQRVLAPHTWAEVTGGGYGSQFNARGDWLYGVEVMVDPARRRLRIGQRLYRARERLCLERGLKGIAFGARLPGWRRHRKSHDTPEAYLEAVRAGIRRDPVLAFQMKAGFEPARLLRDYAPDDRASGGHAALMLWRNPHVDEAAADQPLTRPDPETVRVASVQLRAATLSDPEQFYRNVDYFVTIASEYGADFVLFPEYFTLQLLSCDGVELPPRAAIERAATFTDEFVARLRQMALSKAINIVAGTHPVRRGDGIYNVAHVFLRDGAVHTRDKVHPTPDEVASFGILGGRDVDVIDTDCGPIGVAICYDAEFPELPRRLADEGARILFVPQNTDTVHGHLRVRYCAQARAIENQCYVVTSGMTGNLDNVSNIDIQYSQAAILTPCDFPFARDGIAAEASENVEMIIVADLNLASVRWARAQGSVRNLRDRRFDLYRTRWSDGG</sequence>
<protein>
    <submittedName>
        <fullName evidence="3">GNAT family N-acetyltransferase</fullName>
    </submittedName>
</protein>
<accession>A0A3N2QYH5</accession>
<dbReference type="AlphaFoldDB" id="A0A3N2QYH5"/>
<evidence type="ECO:0000313" key="4">
    <source>
        <dbReference type="Proteomes" id="UP000268016"/>
    </source>
</evidence>
<dbReference type="InterPro" id="IPR036526">
    <property type="entry name" value="C-N_Hydrolase_sf"/>
</dbReference>
<feature type="domain" description="N-acetyltransferase" evidence="2">
    <location>
        <begin position="14"/>
        <end position="213"/>
    </location>
</feature>
<comment type="caution">
    <text evidence="3">The sequence shown here is derived from an EMBL/GenBank/DDBJ whole genome shotgun (WGS) entry which is preliminary data.</text>
</comment>
<dbReference type="PANTHER" id="PTHR23088">
    <property type="entry name" value="NITRILASE-RELATED"/>
    <property type="match status" value="1"/>
</dbReference>
<dbReference type="Gene3D" id="3.40.630.30">
    <property type="match status" value="1"/>
</dbReference>
<keyword evidence="3" id="KW-0808">Transferase</keyword>
<proteinExistence type="predicted"/>
<dbReference type="PROSITE" id="PS51186">
    <property type="entry name" value="GNAT"/>
    <property type="match status" value="1"/>
</dbReference>